<evidence type="ECO:0000256" key="1">
    <source>
        <dbReference type="SAM" id="MobiDB-lite"/>
    </source>
</evidence>
<dbReference type="AlphaFoldDB" id="A0AAD7D0F0"/>
<gene>
    <name evidence="2" type="ORF">B0H17DRAFT_1141069</name>
</gene>
<feature type="region of interest" description="Disordered" evidence="1">
    <location>
        <begin position="94"/>
        <end position="132"/>
    </location>
</feature>
<dbReference type="EMBL" id="JARKIE010000165">
    <property type="protein sequence ID" value="KAJ7672833.1"/>
    <property type="molecule type" value="Genomic_DNA"/>
</dbReference>
<dbReference type="Proteomes" id="UP001221757">
    <property type="component" value="Unassembled WGS sequence"/>
</dbReference>
<accession>A0AAD7D0F0</accession>
<feature type="compositionally biased region" description="Basic and acidic residues" evidence="1">
    <location>
        <begin position="33"/>
        <end position="44"/>
    </location>
</feature>
<name>A0AAD7D0F0_MYCRO</name>
<comment type="caution">
    <text evidence="2">The sequence shown here is derived from an EMBL/GenBank/DDBJ whole genome shotgun (WGS) entry which is preliminary data.</text>
</comment>
<sequence length="198" mass="21935">MSISKQGEMLGPILANNEPPNKKDFPPFPEGFPTEKADWKDGPRGRKQFQNIMRKRRRGEAPRGTGGEMWGYLETIDVSVGYDRGPRQTLSEKWRNAETAGEARHGSAPQAMPGRGQAGVRVGTRSDSTTSFSSLTADRVITPGCLQAHAGFIDVNQRRQQLLSPLLSLHVNKRINPLVSHDGAEDQQDYTLLSRIVQ</sequence>
<feature type="compositionally biased region" description="Basic and acidic residues" evidence="1">
    <location>
        <begin position="94"/>
        <end position="105"/>
    </location>
</feature>
<keyword evidence="3" id="KW-1185">Reference proteome</keyword>
<reference evidence="2" key="1">
    <citation type="submission" date="2023-03" db="EMBL/GenBank/DDBJ databases">
        <title>Massive genome expansion in bonnet fungi (Mycena s.s.) driven by repeated elements and novel gene families across ecological guilds.</title>
        <authorList>
            <consortium name="Lawrence Berkeley National Laboratory"/>
            <person name="Harder C.B."/>
            <person name="Miyauchi S."/>
            <person name="Viragh M."/>
            <person name="Kuo A."/>
            <person name="Thoen E."/>
            <person name="Andreopoulos B."/>
            <person name="Lu D."/>
            <person name="Skrede I."/>
            <person name="Drula E."/>
            <person name="Henrissat B."/>
            <person name="Morin E."/>
            <person name="Kohler A."/>
            <person name="Barry K."/>
            <person name="LaButti K."/>
            <person name="Morin E."/>
            <person name="Salamov A."/>
            <person name="Lipzen A."/>
            <person name="Mereny Z."/>
            <person name="Hegedus B."/>
            <person name="Baldrian P."/>
            <person name="Stursova M."/>
            <person name="Weitz H."/>
            <person name="Taylor A."/>
            <person name="Grigoriev I.V."/>
            <person name="Nagy L.G."/>
            <person name="Martin F."/>
            <person name="Kauserud H."/>
        </authorList>
    </citation>
    <scope>NUCLEOTIDE SEQUENCE</scope>
    <source>
        <strain evidence="2">CBHHK067</strain>
    </source>
</reference>
<proteinExistence type="predicted"/>
<protein>
    <submittedName>
        <fullName evidence="2">Uncharacterized protein</fullName>
    </submittedName>
</protein>
<evidence type="ECO:0000313" key="3">
    <source>
        <dbReference type="Proteomes" id="UP001221757"/>
    </source>
</evidence>
<feature type="region of interest" description="Disordered" evidence="1">
    <location>
        <begin position="1"/>
        <end position="66"/>
    </location>
</feature>
<organism evidence="2 3">
    <name type="scientific">Mycena rosella</name>
    <name type="common">Pink bonnet</name>
    <name type="synonym">Agaricus rosellus</name>
    <dbReference type="NCBI Taxonomy" id="1033263"/>
    <lineage>
        <taxon>Eukaryota</taxon>
        <taxon>Fungi</taxon>
        <taxon>Dikarya</taxon>
        <taxon>Basidiomycota</taxon>
        <taxon>Agaricomycotina</taxon>
        <taxon>Agaricomycetes</taxon>
        <taxon>Agaricomycetidae</taxon>
        <taxon>Agaricales</taxon>
        <taxon>Marasmiineae</taxon>
        <taxon>Mycenaceae</taxon>
        <taxon>Mycena</taxon>
    </lineage>
</organism>
<evidence type="ECO:0000313" key="2">
    <source>
        <dbReference type="EMBL" id="KAJ7672833.1"/>
    </source>
</evidence>